<feature type="region of interest" description="Disordered" evidence="1">
    <location>
        <begin position="114"/>
        <end position="402"/>
    </location>
</feature>
<feature type="compositionally biased region" description="Low complexity" evidence="1">
    <location>
        <begin position="747"/>
        <end position="765"/>
    </location>
</feature>
<accession>A0A2T2NV25</accession>
<reference evidence="2 3" key="1">
    <citation type="journal article" date="2018" name="Front. Microbiol.">
        <title>Genome-Wide Analysis of Corynespora cassiicola Leaf Fall Disease Putative Effectors.</title>
        <authorList>
            <person name="Lopez D."/>
            <person name="Ribeiro S."/>
            <person name="Label P."/>
            <person name="Fumanal B."/>
            <person name="Venisse J.S."/>
            <person name="Kohler A."/>
            <person name="de Oliveira R.R."/>
            <person name="Labutti K."/>
            <person name="Lipzen A."/>
            <person name="Lail K."/>
            <person name="Bauer D."/>
            <person name="Ohm R.A."/>
            <person name="Barry K.W."/>
            <person name="Spatafora J."/>
            <person name="Grigoriev I.V."/>
            <person name="Martin F.M."/>
            <person name="Pujade-Renaud V."/>
        </authorList>
    </citation>
    <scope>NUCLEOTIDE SEQUENCE [LARGE SCALE GENOMIC DNA]</scope>
    <source>
        <strain evidence="2 3">Philippines</strain>
    </source>
</reference>
<feature type="region of interest" description="Disordered" evidence="1">
    <location>
        <begin position="36"/>
        <end position="56"/>
    </location>
</feature>
<feature type="compositionally biased region" description="Basic and acidic residues" evidence="1">
    <location>
        <begin position="45"/>
        <end position="54"/>
    </location>
</feature>
<feature type="compositionally biased region" description="Polar residues" evidence="1">
    <location>
        <begin position="478"/>
        <end position="498"/>
    </location>
</feature>
<protein>
    <submittedName>
        <fullName evidence="2">Uncharacterized protein</fullName>
    </submittedName>
</protein>
<feature type="region of interest" description="Disordered" evidence="1">
    <location>
        <begin position="1155"/>
        <end position="1187"/>
    </location>
</feature>
<dbReference type="AlphaFoldDB" id="A0A2T2NV25"/>
<evidence type="ECO:0000313" key="3">
    <source>
        <dbReference type="Proteomes" id="UP000240883"/>
    </source>
</evidence>
<dbReference type="STRING" id="1448308.A0A2T2NV25"/>
<feature type="region of interest" description="Disordered" evidence="1">
    <location>
        <begin position="737"/>
        <end position="771"/>
    </location>
</feature>
<feature type="compositionally biased region" description="Basic and acidic residues" evidence="1">
    <location>
        <begin position="1155"/>
        <end position="1185"/>
    </location>
</feature>
<gene>
    <name evidence="2" type="ORF">BS50DRAFT_675438</name>
</gene>
<name>A0A2T2NV25_CORCC</name>
<proteinExistence type="predicted"/>
<feature type="compositionally biased region" description="Basic and acidic residues" evidence="1">
    <location>
        <begin position="798"/>
        <end position="811"/>
    </location>
</feature>
<organism evidence="2 3">
    <name type="scientific">Corynespora cassiicola Philippines</name>
    <dbReference type="NCBI Taxonomy" id="1448308"/>
    <lineage>
        <taxon>Eukaryota</taxon>
        <taxon>Fungi</taxon>
        <taxon>Dikarya</taxon>
        <taxon>Ascomycota</taxon>
        <taxon>Pezizomycotina</taxon>
        <taxon>Dothideomycetes</taxon>
        <taxon>Pleosporomycetidae</taxon>
        <taxon>Pleosporales</taxon>
        <taxon>Corynesporascaceae</taxon>
        <taxon>Corynespora</taxon>
    </lineage>
</organism>
<feature type="compositionally biased region" description="Low complexity" evidence="1">
    <location>
        <begin position="238"/>
        <end position="247"/>
    </location>
</feature>
<dbReference type="EMBL" id="KZ678133">
    <property type="protein sequence ID" value="PSN69243.1"/>
    <property type="molecule type" value="Genomic_DNA"/>
</dbReference>
<feature type="compositionally biased region" description="Basic and acidic residues" evidence="1">
    <location>
        <begin position="281"/>
        <end position="307"/>
    </location>
</feature>
<feature type="compositionally biased region" description="Polar residues" evidence="1">
    <location>
        <begin position="311"/>
        <end position="325"/>
    </location>
</feature>
<dbReference type="OrthoDB" id="3946750at2759"/>
<feature type="region of interest" description="Disordered" evidence="1">
    <location>
        <begin position="794"/>
        <end position="819"/>
    </location>
</feature>
<feature type="region of interest" description="Disordered" evidence="1">
    <location>
        <begin position="475"/>
        <end position="507"/>
    </location>
</feature>
<feature type="compositionally biased region" description="Basic and acidic residues" evidence="1">
    <location>
        <begin position="248"/>
        <end position="266"/>
    </location>
</feature>
<keyword evidence="3" id="KW-1185">Reference proteome</keyword>
<feature type="region of interest" description="Disordered" evidence="1">
    <location>
        <begin position="966"/>
        <end position="986"/>
    </location>
</feature>
<dbReference type="Proteomes" id="UP000240883">
    <property type="component" value="Unassembled WGS sequence"/>
</dbReference>
<sequence length="1213" mass="136318">MAWWRRDPSIWCRSPIHRYTNRALRDNEAAIRTRCFSRSKPSSAQHKDDDDSKRPQGLTNLQWLQLQHYRRWKKRLQDDPYRALFGASEDMLKGKGLKDWHWVYKSFPKWVFEDQGDGEAGNAASRGKRDRSADNSQSNSAPDATYPKKVKLSDEELPRPKGRIFPEPSFRSSRFERDDYRTGVSSPSDTRRPGALHSADQPTHTHKMKEPDETEASVFGQDISWKPETSGPREEAIGKGSHGASDSSSRDSQAKDANSPKEEASVREASFIEEFLVQPPTHEDGFVSKKDNEKEWRQTVLQRRVEIGESDQPNTKRNPQDSTFVDATFKNGHLSTRSEQNERFQPAMANRGQSPTSSPPPAPAPIPSSQAYESDWYIRPTMPLHKDTPSEIPASPAPRRSTAGVLRQLPEDDLDLLSAADIRASMGRKRANSYTFPTRQELEKNYKEVQLADSGLHPLIESKIVSDQHVRRKERALQSAQTSEEAQEIYQESKTQEPATVPESTPEYDVGPLTRWLHRCGDVFARNFWQEPITAANSHINLPDHFVRGIKSGVRIDRDARKQIEEDLAEAVPASKTLLTRLKADDEKFDTTLKALQTQRFNPMPMNYNNTPRNKVAIDRRVQELRDHITQTHELCSEALRSLDHVENDTLRNSERLQRKLVLAAEVVQKSYKLTRAMIFGLQARLKSEKEAQDERVLLNFLDHLLAIQDTKLALGKVIDRAMHVYGVLPSIAEKQAEGDEQNGEVSSSFSATGSSTETSQSPTSEANPASKIIPSNAVANKQLQDEIQAQKTAMRGLSDDGYSRPPKEPTIKSFTEPNPLANSLFRPFSMQFESLGKDVDTEAEKTKASMKLKLDDQKLVREVRRAYEDIYGPITIHHRQFAGNDRPPRVEVEKAAEATSSSEDVTEKLQENSHEAIPAHAVIDEPVMQQQSSVVDPTPQVTEEKTNSVRQTDNDVSKVVPATVLPETSPVEESSASKLEKDKPLRTEKAAVLDEESDCSGLDGSINYEIPEYTEQDAKLAATSTTYEILTYDAQNDELSIITSTAPGSRDTSPPIPLHEALSILENPAKFIPHIKNWEVVRATPTMLALRTDLDAAEPTSNIRTVKFPVLGETEGKEDEWKHINPVDGTTRLSPTGFVGNGVEVEELERDFEERRRMADEHSKKFEEKEPRYRAKKDGRERKGGGAASVLKTAIVATAGCYIVGVIGELLR</sequence>
<evidence type="ECO:0000256" key="1">
    <source>
        <dbReference type="SAM" id="MobiDB-lite"/>
    </source>
</evidence>
<evidence type="ECO:0000313" key="2">
    <source>
        <dbReference type="EMBL" id="PSN69243.1"/>
    </source>
</evidence>
<feature type="compositionally biased region" description="Pro residues" evidence="1">
    <location>
        <begin position="357"/>
        <end position="366"/>
    </location>
</feature>